<dbReference type="InParanoid" id="A0A6P8IC64"/>
<dbReference type="GO" id="GO:0001508">
    <property type="term" value="P:action potential"/>
    <property type="evidence" value="ECO:0007669"/>
    <property type="project" value="TreeGrafter"/>
</dbReference>
<dbReference type="Proteomes" id="UP000515163">
    <property type="component" value="Unplaced"/>
</dbReference>
<keyword evidence="11" id="KW-0407">Ion channel</keyword>
<keyword evidence="15" id="KW-1185">Reference proteome</keyword>
<dbReference type="PANTHER" id="PTHR11537:SF105">
    <property type="entry name" value="POTASSIUM VOLTAGE-GATED CHANNEL PROTEIN SHAL"/>
    <property type="match status" value="1"/>
</dbReference>
<evidence type="ECO:0000256" key="1">
    <source>
        <dbReference type="ARBA" id="ARBA00004141"/>
    </source>
</evidence>
<evidence type="ECO:0000256" key="2">
    <source>
        <dbReference type="ARBA" id="ARBA00022448"/>
    </source>
</evidence>
<evidence type="ECO:0000256" key="13">
    <source>
        <dbReference type="SAM" id="Phobius"/>
    </source>
</evidence>
<dbReference type="RefSeq" id="XP_031563242.1">
    <property type="nucleotide sequence ID" value="XM_031707382.1"/>
</dbReference>
<protein>
    <submittedName>
        <fullName evidence="16">Potassium voltage-gated channel protein Shal-like isoform X1</fullName>
    </submittedName>
</protein>
<dbReference type="InterPro" id="IPR003131">
    <property type="entry name" value="T1-type_BTB"/>
</dbReference>
<dbReference type="OrthoDB" id="415460at2759"/>
<organism evidence="15 16">
    <name type="scientific">Actinia tenebrosa</name>
    <name type="common">Australian red waratah sea anemone</name>
    <dbReference type="NCBI Taxonomy" id="6105"/>
    <lineage>
        <taxon>Eukaryota</taxon>
        <taxon>Metazoa</taxon>
        <taxon>Cnidaria</taxon>
        <taxon>Anthozoa</taxon>
        <taxon>Hexacorallia</taxon>
        <taxon>Actiniaria</taxon>
        <taxon>Actiniidae</taxon>
        <taxon>Actinia</taxon>
    </lineage>
</organism>
<dbReference type="PRINTS" id="PR01491">
    <property type="entry name" value="KVCHANNEL"/>
</dbReference>
<dbReference type="InterPro" id="IPR003974">
    <property type="entry name" value="K_chnl_volt-dep_Kv3"/>
</dbReference>
<feature type="region of interest" description="Disordered" evidence="12">
    <location>
        <begin position="425"/>
        <end position="466"/>
    </location>
</feature>
<dbReference type="KEGG" id="aten:116298821"/>
<evidence type="ECO:0000313" key="16">
    <source>
        <dbReference type="RefSeq" id="XP_031563242.1"/>
    </source>
</evidence>
<dbReference type="SMART" id="SM00225">
    <property type="entry name" value="BTB"/>
    <property type="match status" value="1"/>
</dbReference>
<dbReference type="InterPro" id="IPR027359">
    <property type="entry name" value="Volt_channel_dom_sf"/>
</dbReference>
<dbReference type="GO" id="GO:0008076">
    <property type="term" value="C:voltage-gated potassium channel complex"/>
    <property type="evidence" value="ECO:0007669"/>
    <property type="project" value="InterPro"/>
</dbReference>
<accession>A0A6P8IC64</accession>
<dbReference type="FunFam" id="1.10.287.70:FF:000028">
    <property type="entry name" value="potassium voltage-gated channel subfamily D member 3"/>
    <property type="match status" value="1"/>
</dbReference>
<dbReference type="PRINTS" id="PR01498">
    <property type="entry name" value="SHAWCHANNEL"/>
</dbReference>
<dbReference type="Gene3D" id="1.10.287.70">
    <property type="match status" value="1"/>
</dbReference>
<evidence type="ECO:0000256" key="11">
    <source>
        <dbReference type="ARBA" id="ARBA00023303"/>
    </source>
</evidence>
<dbReference type="Gene3D" id="1.20.120.350">
    <property type="entry name" value="Voltage-gated potassium channels. Chain C"/>
    <property type="match status" value="1"/>
</dbReference>
<evidence type="ECO:0000256" key="6">
    <source>
        <dbReference type="ARBA" id="ARBA00022882"/>
    </source>
</evidence>
<feature type="transmembrane region" description="Helical" evidence="13">
    <location>
        <begin position="338"/>
        <end position="359"/>
    </location>
</feature>
<gene>
    <name evidence="16" type="primary">LOC116298821</name>
</gene>
<evidence type="ECO:0000256" key="8">
    <source>
        <dbReference type="ARBA" id="ARBA00022989"/>
    </source>
</evidence>
<dbReference type="InterPro" id="IPR028325">
    <property type="entry name" value="VG_K_chnl"/>
</dbReference>
<evidence type="ECO:0000259" key="14">
    <source>
        <dbReference type="PROSITE" id="PS50097"/>
    </source>
</evidence>
<evidence type="ECO:0000256" key="10">
    <source>
        <dbReference type="ARBA" id="ARBA00023136"/>
    </source>
</evidence>
<evidence type="ECO:0000256" key="3">
    <source>
        <dbReference type="ARBA" id="ARBA00022538"/>
    </source>
</evidence>
<dbReference type="Pfam" id="PF00520">
    <property type="entry name" value="Ion_trans"/>
    <property type="match status" value="1"/>
</dbReference>
<evidence type="ECO:0000256" key="9">
    <source>
        <dbReference type="ARBA" id="ARBA00023065"/>
    </source>
</evidence>
<keyword evidence="3" id="KW-0633">Potassium transport</keyword>
<dbReference type="GO" id="GO:0005249">
    <property type="term" value="F:voltage-gated potassium channel activity"/>
    <property type="evidence" value="ECO:0007669"/>
    <property type="project" value="InterPro"/>
</dbReference>
<dbReference type="Gene3D" id="3.30.710.10">
    <property type="entry name" value="Potassium Channel Kv1.1, Chain A"/>
    <property type="match status" value="1"/>
</dbReference>
<feature type="transmembrane region" description="Helical" evidence="13">
    <location>
        <begin position="277"/>
        <end position="295"/>
    </location>
</feature>
<name>A0A6P8IC64_ACTTE</name>
<comment type="subcellular location">
    <subcellularLocation>
        <location evidence="1">Membrane</location>
        <topology evidence="1">Multi-pass membrane protein</topology>
    </subcellularLocation>
</comment>
<reference evidence="16" key="1">
    <citation type="submission" date="2025-08" db="UniProtKB">
        <authorList>
            <consortium name="RefSeq"/>
        </authorList>
    </citation>
    <scope>IDENTIFICATION</scope>
    <source>
        <tissue evidence="16">Tentacle</tissue>
    </source>
</reference>
<dbReference type="AlphaFoldDB" id="A0A6P8IC64"/>
<keyword evidence="2" id="KW-0813">Transport</keyword>
<dbReference type="FunFam" id="1.20.120.350:FF:000081">
    <property type="entry name" value="Predicted protein"/>
    <property type="match status" value="1"/>
</dbReference>
<dbReference type="SUPFAM" id="SSF54695">
    <property type="entry name" value="POZ domain"/>
    <property type="match status" value="1"/>
</dbReference>
<evidence type="ECO:0000256" key="7">
    <source>
        <dbReference type="ARBA" id="ARBA00022958"/>
    </source>
</evidence>
<dbReference type="InterPro" id="IPR003968">
    <property type="entry name" value="K_chnl_volt-dep_Kv"/>
</dbReference>
<dbReference type="PANTHER" id="PTHR11537">
    <property type="entry name" value="VOLTAGE-GATED POTASSIUM CHANNEL"/>
    <property type="match status" value="1"/>
</dbReference>
<dbReference type="GO" id="GO:0051260">
    <property type="term" value="P:protein homooligomerization"/>
    <property type="evidence" value="ECO:0007669"/>
    <property type="project" value="InterPro"/>
</dbReference>
<dbReference type="InterPro" id="IPR011333">
    <property type="entry name" value="SKP1/BTB/POZ_sf"/>
</dbReference>
<keyword evidence="6" id="KW-0851">Voltage-gated channel</keyword>
<dbReference type="Pfam" id="PF02214">
    <property type="entry name" value="BTB_2"/>
    <property type="match status" value="1"/>
</dbReference>
<evidence type="ECO:0000256" key="12">
    <source>
        <dbReference type="SAM" id="MobiDB-lite"/>
    </source>
</evidence>
<sequence length="466" mass="53076">MDFFSGKKALSEGDSYAGVDEDGKEGKIDQEILELIAERAARKKAALKEREKSIQRAQNRRCLTTINVSGQRFVVDKDIFSRFPDTLLGSNFKESFFDSQRKEYFFDRDPEVFKYIIIFYKTGKLHFPEEECACCFDTECRYFGIQTDIMSDCCHEPFGEQTEDFKEYLRRNRPLEIPKVSDNQACLQILRRKMWKIFEDPGGNIFGLLLHYISAVFIVVSVISSVVETIPCGIQKCGKKYAKEFFLTEAVCVTLFTSEYVSRLFAAPKRWEFVKKFLSIIDLIAILPFYVGLISPKASEGPFTVLRVFRIFRIVKMSRHSTKVQQAGSSLRESFSELSFVFVVLAVMIIIFSSVIYYAESAYPDTNFTSIPATFWYTIVTMTTLGYGDLVPESIVGRLTGALCSLSGILVVALPAPVLEKNMKKARKGEEDDRLPLTFRENQETEGGNSEVAEEQCEVMKSDNSK</sequence>
<keyword evidence="5" id="KW-0631">Potassium channel</keyword>
<keyword evidence="10 13" id="KW-0472">Membrane</keyword>
<feature type="transmembrane region" description="Helical" evidence="13">
    <location>
        <begin position="202"/>
        <end position="225"/>
    </location>
</feature>
<keyword evidence="9" id="KW-0406">Ion transport</keyword>
<dbReference type="InterPro" id="IPR000210">
    <property type="entry name" value="BTB/POZ_dom"/>
</dbReference>
<feature type="transmembrane region" description="Helical" evidence="13">
    <location>
        <begin position="371"/>
        <end position="387"/>
    </location>
</feature>
<dbReference type="PROSITE" id="PS50097">
    <property type="entry name" value="BTB"/>
    <property type="match status" value="1"/>
</dbReference>
<evidence type="ECO:0000256" key="5">
    <source>
        <dbReference type="ARBA" id="ARBA00022826"/>
    </source>
</evidence>
<evidence type="ECO:0000313" key="15">
    <source>
        <dbReference type="Proteomes" id="UP000515163"/>
    </source>
</evidence>
<feature type="region of interest" description="Disordered" evidence="12">
    <location>
        <begin position="1"/>
        <end position="22"/>
    </location>
</feature>
<keyword evidence="8 13" id="KW-1133">Transmembrane helix</keyword>
<dbReference type="SUPFAM" id="SSF81324">
    <property type="entry name" value="Voltage-gated potassium channels"/>
    <property type="match status" value="1"/>
</dbReference>
<keyword evidence="4 13" id="KW-0812">Transmembrane</keyword>
<evidence type="ECO:0000256" key="4">
    <source>
        <dbReference type="ARBA" id="ARBA00022692"/>
    </source>
</evidence>
<dbReference type="GeneID" id="116298821"/>
<feature type="transmembrane region" description="Helical" evidence="13">
    <location>
        <begin position="399"/>
        <end position="419"/>
    </location>
</feature>
<dbReference type="InterPro" id="IPR005821">
    <property type="entry name" value="Ion_trans_dom"/>
</dbReference>
<proteinExistence type="predicted"/>
<dbReference type="PRINTS" id="PR00169">
    <property type="entry name" value="KCHANNEL"/>
</dbReference>
<keyword evidence="7" id="KW-0630">Potassium</keyword>
<feature type="domain" description="BTB" evidence="14">
    <location>
        <begin position="62"/>
        <end position="129"/>
    </location>
</feature>